<dbReference type="InterPro" id="IPR022041">
    <property type="entry name" value="Methyltransf_FA"/>
</dbReference>
<dbReference type="InterPro" id="IPR018056">
    <property type="entry name" value="Kringle_CS"/>
</dbReference>
<dbReference type="PROSITE" id="PS50092">
    <property type="entry name" value="TSP1"/>
    <property type="match status" value="1"/>
</dbReference>
<comment type="caution">
    <text evidence="7">The sequence shown here is derived from an EMBL/GenBank/DDBJ whole genome shotgun (WGS) entry which is preliminary data.</text>
</comment>
<dbReference type="SUPFAM" id="SSF48726">
    <property type="entry name" value="Immunoglobulin"/>
    <property type="match status" value="1"/>
</dbReference>
<keyword evidence="2" id="KW-1015">Disulfide bond</keyword>
<evidence type="ECO:0000259" key="6">
    <source>
        <dbReference type="PROSITE" id="PS50070"/>
    </source>
</evidence>
<feature type="domain" description="Kringle" evidence="6">
    <location>
        <begin position="122"/>
        <end position="211"/>
    </location>
</feature>
<dbReference type="Gene3D" id="2.40.20.10">
    <property type="entry name" value="Plasminogen Kringle 4"/>
    <property type="match status" value="4"/>
</dbReference>
<dbReference type="InterPro" id="IPR036179">
    <property type="entry name" value="Ig-like_dom_sf"/>
</dbReference>
<feature type="domain" description="Kringle" evidence="6">
    <location>
        <begin position="628"/>
        <end position="712"/>
    </location>
</feature>
<keyword evidence="4" id="KW-0472">Membrane</keyword>
<keyword evidence="4" id="KW-1133">Transmembrane helix</keyword>
<keyword evidence="4" id="KW-0812">Transmembrane</keyword>
<dbReference type="PROSITE" id="PS50070">
    <property type="entry name" value="KRINGLE_2"/>
    <property type="match status" value="4"/>
</dbReference>
<dbReference type="InterPro" id="IPR050759">
    <property type="entry name" value="Serine_protease_kringle"/>
</dbReference>
<feature type="signal peptide" evidence="5">
    <location>
        <begin position="1"/>
        <end position="18"/>
    </location>
</feature>
<dbReference type="PANTHER" id="PTHR24261">
    <property type="entry name" value="PLASMINOGEN-RELATED"/>
    <property type="match status" value="1"/>
</dbReference>
<evidence type="ECO:0000256" key="2">
    <source>
        <dbReference type="ARBA" id="ARBA00023157"/>
    </source>
</evidence>
<accession>A0AAV8WGY2</accession>
<dbReference type="CDD" id="cd00108">
    <property type="entry name" value="KR"/>
    <property type="match status" value="1"/>
</dbReference>
<dbReference type="Pfam" id="PF12248">
    <property type="entry name" value="Methyltransf_FA"/>
    <property type="match status" value="2"/>
</dbReference>
<dbReference type="InterPro" id="IPR038178">
    <property type="entry name" value="Kringle_sf"/>
</dbReference>
<comment type="caution">
    <text evidence="3">Lacks conserved residue(s) required for the propagation of feature annotation.</text>
</comment>
<dbReference type="SMART" id="SM00130">
    <property type="entry name" value="KR"/>
    <property type="match status" value="4"/>
</dbReference>
<feature type="domain" description="Kringle" evidence="6">
    <location>
        <begin position="36"/>
        <end position="113"/>
    </location>
</feature>
<keyword evidence="5" id="KW-0732">Signal</keyword>
<name>A0AAV8WGY2_9CUCU</name>
<dbReference type="GO" id="GO:0005102">
    <property type="term" value="F:signaling receptor binding"/>
    <property type="evidence" value="ECO:0007669"/>
    <property type="project" value="TreeGrafter"/>
</dbReference>
<evidence type="ECO:0000256" key="4">
    <source>
        <dbReference type="SAM" id="Phobius"/>
    </source>
</evidence>
<dbReference type="Proteomes" id="UP001159042">
    <property type="component" value="Unassembled WGS sequence"/>
</dbReference>
<dbReference type="SMART" id="SM00209">
    <property type="entry name" value="TSP1"/>
    <property type="match status" value="1"/>
</dbReference>
<dbReference type="Pfam" id="PF00090">
    <property type="entry name" value="TSP_1"/>
    <property type="match status" value="1"/>
</dbReference>
<feature type="domain" description="Kringle" evidence="6">
    <location>
        <begin position="545"/>
        <end position="621"/>
    </location>
</feature>
<gene>
    <name evidence="7" type="ORF">NQ315_009558</name>
</gene>
<dbReference type="FunFam" id="2.20.100.10:FF:000001">
    <property type="entry name" value="semaphorin-5A isoform X1"/>
    <property type="match status" value="1"/>
</dbReference>
<protein>
    <recommendedName>
        <fullName evidence="6">Kringle domain-containing protein</fullName>
    </recommendedName>
</protein>
<evidence type="ECO:0000256" key="3">
    <source>
        <dbReference type="PROSITE-ProRule" id="PRU00121"/>
    </source>
</evidence>
<dbReference type="Pfam" id="PF00051">
    <property type="entry name" value="Kringle"/>
    <property type="match status" value="4"/>
</dbReference>
<dbReference type="SUPFAM" id="SSF82895">
    <property type="entry name" value="TSP-1 type 1 repeat"/>
    <property type="match status" value="1"/>
</dbReference>
<dbReference type="InterPro" id="IPR036383">
    <property type="entry name" value="TSP1_rpt_sf"/>
</dbReference>
<dbReference type="PANTHER" id="PTHR24261:SF7">
    <property type="entry name" value="KRINGLE DOMAIN-CONTAINING PROTEIN"/>
    <property type="match status" value="1"/>
</dbReference>
<organism evidence="7 8">
    <name type="scientific">Exocentrus adspersus</name>
    <dbReference type="NCBI Taxonomy" id="1586481"/>
    <lineage>
        <taxon>Eukaryota</taxon>
        <taxon>Metazoa</taxon>
        <taxon>Ecdysozoa</taxon>
        <taxon>Arthropoda</taxon>
        <taxon>Hexapoda</taxon>
        <taxon>Insecta</taxon>
        <taxon>Pterygota</taxon>
        <taxon>Neoptera</taxon>
        <taxon>Endopterygota</taxon>
        <taxon>Coleoptera</taxon>
        <taxon>Polyphaga</taxon>
        <taxon>Cucujiformia</taxon>
        <taxon>Chrysomeloidea</taxon>
        <taxon>Cerambycidae</taxon>
        <taxon>Lamiinae</taxon>
        <taxon>Acanthocinini</taxon>
        <taxon>Exocentrus</taxon>
    </lineage>
</organism>
<dbReference type="Gene3D" id="2.20.100.10">
    <property type="entry name" value="Thrombospondin type-1 (TSP1) repeat"/>
    <property type="match status" value="1"/>
</dbReference>
<reference evidence="7 8" key="1">
    <citation type="journal article" date="2023" name="Insect Mol. Biol.">
        <title>Genome sequencing provides insights into the evolution of gene families encoding plant cell wall-degrading enzymes in longhorned beetles.</title>
        <authorList>
            <person name="Shin N.R."/>
            <person name="Okamura Y."/>
            <person name="Kirsch R."/>
            <person name="Pauchet Y."/>
        </authorList>
    </citation>
    <scope>NUCLEOTIDE SEQUENCE [LARGE SCALE GENOMIC DNA]</scope>
    <source>
        <strain evidence="7">EAD_L_NR</strain>
    </source>
</reference>
<dbReference type="PROSITE" id="PS00021">
    <property type="entry name" value="KRINGLE_1"/>
    <property type="match status" value="2"/>
</dbReference>
<feature type="chain" id="PRO_5043854978" description="Kringle domain-containing protein" evidence="5">
    <location>
        <begin position="19"/>
        <end position="1337"/>
    </location>
</feature>
<dbReference type="InterPro" id="IPR000001">
    <property type="entry name" value="Kringle"/>
</dbReference>
<dbReference type="InterPro" id="IPR000884">
    <property type="entry name" value="TSP1_rpt"/>
</dbReference>
<keyword evidence="8" id="KW-1185">Reference proteome</keyword>
<evidence type="ECO:0000256" key="1">
    <source>
        <dbReference type="ARBA" id="ARBA00022572"/>
    </source>
</evidence>
<dbReference type="GO" id="GO:0005615">
    <property type="term" value="C:extracellular space"/>
    <property type="evidence" value="ECO:0007669"/>
    <property type="project" value="TreeGrafter"/>
</dbReference>
<sequence>MIAHVLQVLIYITFVVNEAPPGNLTDFDKCKLSHLGLEYHGTVSKSESGVRCQSWSSDQPHKIRENIKDITFTDGSKKNAKNYCRNPTKDPSGPWCYTMNHDLQFESCALSLCSVSLCKVTGPGMEFAGSHNRGSSDRKCLKWNKDRNRVKQDGGYVKISKFDKQYFPENHVGDAKKHCRNPNGDIGGPWCFVENEDTGDIEKEYCDIPFCDDPDCLVFTKNFNRYMHYTDFNGSLSNFTFGIKLWDSDSYLDASARLVLSVMPLPLTGKEIDDVGVGLEILIGNNFTALRYGNKDKPEYEPTRGVLKSSEFTMFHISWHAGFITFGLEGQIKPIFLAEYKTKNNLLGFKKNVFLYYAAQGTNILWYFPFCKDDFECDVQTTTGVEFQQFWPLREKSLGRDMHFHVRAYHSAGILFTPSPTIDYPYVKIVLLGHNNYTKVTAKEHVGGPEIVIKELQLPTIVNYWEWREFSVTFFANSMYIYVKKPAGMQTLVTATSEVFRSMRWFSVNSENTVAQWSFFCIPPLYSNPPPALLPECALNKEEPNYKGTQDITSEGLPCLPWSGQKLIGEDLDHLFSNESSLEAWNYCRDPYGNNEGTYCYTISLIPETKIEKNFCNLRKCKSEQCRMAGTGNDYIGSLTVTRSNRTCDSWIFSNISLHARYKQLWNNSLFADLSAEAANTFCRNPSRDISGCWCFTSDPQVVEDSCNVRDCDKPEECIIIVSAFTADRKMYILPQWKETGVHGGLRFAIKEWNPDLLDGLNILLTPQFGLDVIKIQIGANNNEKIVLYYNDELVETKTFPHIISAGKWTELWLQIRKGEVVLGFEGVPTAIFEWKSNDPDKSFEPMFLSYGSILGHPLGLFFKCSECHTENTTVKNSKAYHPIGLWSTEELPFYNNFTLTMRGVGVTLVQLASVVGYNNQYLLKMDSGKGTITLSNIVNGFSHLMSTSKVENVLTNSWTKYTISFNESAFSIQKENETILQYKSTKPIIIYWFTVSTESGWVTWSANCEPLDLDGPPRDGGWSGWSPWTCTVTCGGGEGFRTRKCSNPHPNIFGKLCQGSSTSTGKCNDFPCGDISPQTLDRIRDHLQNRNYSYVIDEGASQVLKNDRDLLKLIAKESPNAYYEWTLNGIFIQRIPNHFTFQGDDILIENADVNDAGVYVCMLFRINKKKVVFRALSLAVISKNYDYNTRATRSFILNCNAVILAYIYSDLSLTLYLNNEVYIDHGTTTLAAVNIFNFDSLNMSHTGDWRCLVQQKDLKLSWVTNYIKLNVKKAPNIYTNLMEDKLTAPLFAWLKTDRNVLIALIFIVASVIVLVVLFLVLYFKFCTLKARNIAGK</sequence>
<dbReference type="EMBL" id="JANEYG010000001">
    <property type="protein sequence ID" value="KAJ8925711.1"/>
    <property type="molecule type" value="Genomic_DNA"/>
</dbReference>
<dbReference type="InterPro" id="IPR013806">
    <property type="entry name" value="Kringle-like"/>
</dbReference>
<feature type="transmembrane region" description="Helical" evidence="4">
    <location>
        <begin position="1301"/>
        <end position="1324"/>
    </location>
</feature>
<dbReference type="FunFam" id="2.40.20.10:FF:000076">
    <property type="entry name" value="Uncharacterized protein"/>
    <property type="match status" value="1"/>
</dbReference>
<evidence type="ECO:0000313" key="7">
    <source>
        <dbReference type="EMBL" id="KAJ8925711.1"/>
    </source>
</evidence>
<evidence type="ECO:0000313" key="8">
    <source>
        <dbReference type="Proteomes" id="UP001159042"/>
    </source>
</evidence>
<dbReference type="SUPFAM" id="SSF57440">
    <property type="entry name" value="Kringle-like"/>
    <property type="match status" value="4"/>
</dbReference>
<dbReference type="PRINTS" id="PR00018">
    <property type="entry name" value="KRINGLE"/>
</dbReference>
<evidence type="ECO:0000256" key="5">
    <source>
        <dbReference type="SAM" id="SignalP"/>
    </source>
</evidence>
<dbReference type="GO" id="GO:0004175">
    <property type="term" value="F:endopeptidase activity"/>
    <property type="evidence" value="ECO:0007669"/>
    <property type="project" value="TreeGrafter"/>
</dbReference>
<proteinExistence type="predicted"/>
<keyword evidence="1 3" id="KW-0420">Kringle</keyword>